<keyword evidence="6" id="KW-0238">DNA-binding</keyword>
<evidence type="ECO:0000256" key="6">
    <source>
        <dbReference type="ARBA" id="ARBA00023125"/>
    </source>
</evidence>
<comment type="caution">
    <text evidence="9">The sequence shown here is derived from an EMBL/GenBank/DDBJ whole genome shotgun (WGS) entry which is preliminary data.</text>
</comment>
<evidence type="ECO:0000259" key="8">
    <source>
        <dbReference type="SMART" id="SM00355"/>
    </source>
</evidence>
<evidence type="ECO:0000256" key="1">
    <source>
        <dbReference type="ARBA" id="ARBA00004123"/>
    </source>
</evidence>
<evidence type="ECO:0000256" key="5">
    <source>
        <dbReference type="ARBA" id="ARBA00022833"/>
    </source>
</evidence>
<keyword evidence="3" id="KW-0677">Repeat</keyword>
<keyword evidence="2" id="KW-0479">Metal-binding</keyword>
<protein>
    <recommendedName>
        <fullName evidence="8">C2H2-type domain-containing protein</fullName>
    </recommendedName>
</protein>
<dbReference type="GO" id="GO:0003677">
    <property type="term" value="F:DNA binding"/>
    <property type="evidence" value="ECO:0007669"/>
    <property type="project" value="UniProtKB-KW"/>
</dbReference>
<dbReference type="EMBL" id="JBFDAA010000015">
    <property type="protein sequence ID" value="KAL1117587.1"/>
    <property type="molecule type" value="Genomic_DNA"/>
</dbReference>
<dbReference type="Gene3D" id="3.30.160.60">
    <property type="entry name" value="Classic Zinc Finger"/>
    <property type="match status" value="1"/>
</dbReference>
<evidence type="ECO:0000256" key="7">
    <source>
        <dbReference type="ARBA" id="ARBA00023242"/>
    </source>
</evidence>
<proteinExistence type="predicted"/>
<dbReference type="GO" id="GO:0008270">
    <property type="term" value="F:zinc ion binding"/>
    <property type="evidence" value="ECO:0007669"/>
    <property type="project" value="UniProtKB-KW"/>
</dbReference>
<dbReference type="PANTHER" id="PTHR24392">
    <property type="entry name" value="ZINC FINGER PROTEIN"/>
    <property type="match status" value="1"/>
</dbReference>
<organism evidence="9 10">
    <name type="scientific">Ranatra chinensis</name>
    <dbReference type="NCBI Taxonomy" id="642074"/>
    <lineage>
        <taxon>Eukaryota</taxon>
        <taxon>Metazoa</taxon>
        <taxon>Ecdysozoa</taxon>
        <taxon>Arthropoda</taxon>
        <taxon>Hexapoda</taxon>
        <taxon>Insecta</taxon>
        <taxon>Pterygota</taxon>
        <taxon>Neoptera</taxon>
        <taxon>Paraneoptera</taxon>
        <taxon>Hemiptera</taxon>
        <taxon>Heteroptera</taxon>
        <taxon>Panheteroptera</taxon>
        <taxon>Nepomorpha</taxon>
        <taxon>Nepidae</taxon>
        <taxon>Ranatrinae</taxon>
        <taxon>Ranatra</taxon>
    </lineage>
</organism>
<gene>
    <name evidence="9" type="ORF">AAG570_003902</name>
</gene>
<dbReference type="Proteomes" id="UP001558652">
    <property type="component" value="Unassembled WGS sequence"/>
</dbReference>
<sequence length="495" mass="55760">MYRPKVFGRVNVSISPEFLALSPPGMDKTIFLKDAAKKTGLTLLLNKSDVLFSGSFQEVTELHAWLSSCLDEWFNPPKIPGEGTNKTGDNFVTDPSDRHSISSESHLPGQNFLENRLYAVESVNVRPSPLVYGTEDPLIPHKEMSNQSSMNGTPYEADLDELDRLCKLLRLDESQLPLPGPVQPPAGSLRVPHVPPRSSSFFTPVHEGRYSGYTCCPFCPFKTEQLSHFIKHSMTHLKSLVETARRGCDGRTRDRLDRLYSLIPSYETEPSLPAFVKPPLPSGSLNQLVINNRTEQRKSVKYCPLCSFKTKRANRYRRHLMLHMKNPEMCKCKECGFRSMCKSSLRHHQLCHHDKNVDQSSHPSQTGNVLGKFIHAKCTNLAKNMLEDKLEEKRQHRRLKNMRVKVQCSQCTFESRSSSRLKRHEYKAHGMKRTSRLPSMCHSSTTSISGTSAWITATASPICDPTVPVMDTIDIPVTAAPPQIPSNSGFNTVQI</sequence>
<dbReference type="PANTHER" id="PTHR24392:SF56">
    <property type="entry name" value="ZINC FINGER PROTEIN 510"/>
    <property type="match status" value="1"/>
</dbReference>
<dbReference type="SMART" id="SM00355">
    <property type="entry name" value="ZnF_C2H2"/>
    <property type="match status" value="4"/>
</dbReference>
<feature type="domain" description="C2H2-type" evidence="8">
    <location>
        <begin position="214"/>
        <end position="236"/>
    </location>
</feature>
<feature type="domain" description="C2H2-type" evidence="8">
    <location>
        <begin position="301"/>
        <end position="323"/>
    </location>
</feature>
<name>A0ABD0Y288_9HEMI</name>
<evidence type="ECO:0000256" key="3">
    <source>
        <dbReference type="ARBA" id="ARBA00022737"/>
    </source>
</evidence>
<accession>A0ABD0Y288</accession>
<feature type="domain" description="C2H2-type" evidence="8">
    <location>
        <begin position="330"/>
        <end position="352"/>
    </location>
</feature>
<dbReference type="InterPro" id="IPR013087">
    <property type="entry name" value="Znf_C2H2_type"/>
</dbReference>
<keyword evidence="4" id="KW-0863">Zinc-finger</keyword>
<reference evidence="9 10" key="1">
    <citation type="submission" date="2024-07" db="EMBL/GenBank/DDBJ databases">
        <title>Chromosome-level genome assembly of the water stick insect Ranatra chinensis (Heteroptera: Nepidae).</title>
        <authorList>
            <person name="Liu X."/>
        </authorList>
    </citation>
    <scope>NUCLEOTIDE SEQUENCE [LARGE SCALE GENOMIC DNA]</scope>
    <source>
        <strain evidence="9">Cailab_2021Rc</strain>
        <tissue evidence="9">Muscle</tissue>
    </source>
</reference>
<comment type="subcellular location">
    <subcellularLocation>
        <location evidence="1">Nucleus</location>
    </subcellularLocation>
</comment>
<dbReference type="GO" id="GO:0005634">
    <property type="term" value="C:nucleus"/>
    <property type="evidence" value="ECO:0007669"/>
    <property type="project" value="UniProtKB-SubCell"/>
</dbReference>
<evidence type="ECO:0000256" key="4">
    <source>
        <dbReference type="ARBA" id="ARBA00022771"/>
    </source>
</evidence>
<dbReference type="AlphaFoldDB" id="A0ABD0Y288"/>
<evidence type="ECO:0000313" key="9">
    <source>
        <dbReference type="EMBL" id="KAL1117587.1"/>
    </source>
</evidence>
<keyword evidence="5" id="KW-0862">Zinc</keyword>
<keyword evidence="7" id="KW-0539">Nucleus</keyword>
<feature type="domain" description="C2H2-type" evidence="8">
    <location>
        <begin position="406"/>
        <end position="429"/>
    </location>
</feature>
<keyword evidence="10" id="KW-1185">Reference proteome</keyword>
<evidence type="ECO:0000256" key="2">
    <source>
        <dbReference type="ARBA" id="ARBA00022723"/>
    </source>
</evidence>
<evidence type="ECO:0000313" key="10">
    <source>
        <dbReference type="Proteomes" id="UP001558652"/>
    </source>
</evidence>